<evidence type="ECO:0000256" key="1">
    <source>
        <dbReference type="ARBA" id="ARBA00001946"/>
    </source>
</evidence>
<organism evidence="15 16">
    <name type="scientific">Penicillium malachiteum</name>
    <dbReference type="NCBI Taxonomy" id="1324776"/>
    <lineage>
        <taxon>Eukaryota</taxon>
        <taxon>Fungi</taxon>
        <taxon>Dikarya</taxon>
        <taxon>Ascomycota</taxon>
        <taxon>Pezizomycotina</taxon>
        <taxon>Eurotiomycetes</taxon>
        <taxon>Eurotiomycetidae</taxon>
        <taxon>Eurotiales</taxon>
        <taxon>Aspergillaceae</taxon>
        <taxon>Penicillium</taxon>
    </lineage>
</organism>
<reference evidence="15" key="1">
    <citation type="journal article" date="2023" name="IMA Fungus">
        <title>Comparative genomic study of the Penicillium genus elucidates a diverse pangenome and 15 lateral gene transfer events.</title>
        <authorList>
            <person name="Petersen C."/>
            <person name="Sorensen T."/>
            <person name="Nielsen M.R."/>
            <person name="Sondergaard T.E."/>
            <person name="Sorensen J.L."/>
            <person name="Fitzpatrick D.A."/>
            <person name="Frisvad J.C."/>
            <person name="Nielsen K.L."/>
        </authorList>
    </citation>
    <scope>NUCLEOTIDE SEQUENCE</scope>
    <source>
        <strain evidence="15">IBT 17514</strain>
    </source>
</reference>
<dbReference type="Gene3D" id="3.40.120.10">
    <property type="entry name" value="Alpha-D-Glucose-1,6-Bisphosphate, subunit A, domain 3"/>
    <property type="match status" value="3"/>
</dbReference>
<sequence length="598" mass="66204">MMASQDSIPSLVQTWLQWDQDPTTRAEIRNLQDANAAKELELCLKKRIEFGTAGLRGRMAAGFSNMNCLTVIQASQGLAKYIKTTRPEDAAKGVVIGHDARHNSRRFAELAANAFLALDIPVYFFTETSPTPMVPFGIKHSKATAGVMVTASHNPPQDNGYKVYSNNGAQINRPEDEGIAQSIRENLEPWQNAWKELIPCDILHSDAYQTLVGPYETQVQEFARSTVTEWKPFSPFVYTPLHGVGGLVLPGLCSSLGVDNFVSVPLQIAPDPEFPTVKFPNPEESGALDLAMETADKEGRTLIIANDPDADRFAAAEKVNDRWFLFTGNHVGVLLASHMLEALKATDNLSTATFLTTAVSSGMLEKMAVSEGAQFQETLTGFKWMGNVARDLEKTGKHVPFAYEEALGYMFSSVCYDKDGITAATVFLAAYAKWKSQGLTAHAKLQQLFAQYGHHETLNNYFRSPNPSLTLELFRGIRSGPFLATMEFGSFKILRWRDMTEGYDSATPDNKPDLPEDPSSQMLTLWLEGGVRFTIRGSGTEPKVKFYIESCGASRDDAVNAVCQVFKTILHNWVQVYTPTMTYDRKFPTSSGHVLELE</sequence>
<keyword evidence="10" id="KW-0119">Carbohydrate metabolism</keyword>
<dbReference type="PANTHER" id="PTHR45745:SF1">
    <property type="entry name" value="PHOSPHOGLUCOMUTASE 2B-RELATED"/>
    <property type="match status" value="1"/>
</dbReference>
<dbReference type="Proteomes" id="UP001215712">
    <property type="component" value="Unassembled WGS sequence"/>
</dbReference>
<dbReference type="GO" id="GO:0005634">
    <property type="term" value="C:nucleus"/>
    <property type="evidence" value="ECO:0007669"/>
    <property type="project" value="TreeGrafter"/>
</dbReference>
<dbReference type="GO" id="GO:0008973">
    <property type="term" value="F:phosphopentomutase activity"/>
    <property type="evidence" value="ECO:0007669"/>
    <property type="project" value="TreeGrafter"/>
</dbReference>
<dbReference type="Pfam" id="PF02879">
    <property type="entry name" value="PGM_PMM_II"/>
    <property type="match status" value="1"/>
</dbReference>
<dbReference type="EMBL" id="JAQJAN010000020">
    <property type="protein sequence ID" value="KAJ5703911.1"/>
    <property type="molecule type" value="Genomic_DNA"/>
</dbReference>
<dbReference type="PANTHER" id="PTHR45745">
    <property type="entry name" value="PHOSPHOMANNOMUTASE 45A"/>
    <property type="match status" value="1"/>
</dbReference>
<proteinExistence type="inferred from homology"/>
<keyword evidence="6" id="KW-0597">Phosphoprotein</keyword>
<keyword evidence="7 11" id="KW-0479">Metal-binding</keyword>
<dbReference type="SUPFAM" id="SSF53738">
    <property type="entry name" value="Phosphoglucomutase, first 3 domains"/>
    <property type="match status" value="3"/>
</dbReference>
<dbReference type="SUPFAM" id="SSF55957">
    <property type="entry name" value="Phosphoglucomutase, C-terminal domain"/>
    <property type="match status" value="1"/>
</dbReference>
<dbReference type="AlphaFoldDB" id="A0AAD6MQS9"/>
<dbReference type="InterPro" id="IPR036900">
    <property type="entry name" value="A-D-PHexomutase_C_sf"/>
</dbReference>
<dbReference type="InterPro" id="IPR005845">
    <property type="entry name" value="A-D-PHexomutase_a/b/a-II"/>
</dbReference>
<dbReference type="Pfam" id="PF02880">
    <property type="entry name" value="PGM_PMM_III"/>
    <property type="match status" value="1"/>
</dbReference>
<dbReference type="InterPro" id="IPR005846">
    <property type="entry name" value="A-D-PHexomutase_a/b/a-III"/>
</dbReference>
<feature type="domain" description="Alpha-D-phosphohexomutase alpha/beta/alpha" evidence="14">
    <location>
        <begin position="328"/>
        <end position="445"/>
    </location>
</feature>
<evidence type="ECO:0000256" key="2">
    <source>
        <dbReference type="ARBA" id="ARBA00004496"/>
    </source>
</evidence>
<dbReference type="GO" id="GO:0005737">
    <property type="term" value="C:cytoplasm"/>
    <property type="evidence" value="ECO:0007669"/>
    <property type="project" value="UniProtKB-SubCell"/>
</dbReference>
<evidence type="ECO:0000256" key="3">
    <source>
        <dbReference type="ARBA" id="ARBA00010231"/>
    </source>
</evidence>
<dbReference type="InterPro" id="IPR016066">
    <property type="entry name" value="A-D-PHexomutase_CS"/>
</dbReference>
<evidence type="ECO:0000256" key="9">
    <source>
        <dbReference type="ARBA" id="ARBA00023235"/>
    </source>
</evidence>
<gene>
    <name evidence="15" type="ORF">N7493_011049</name>
</gene>
<dbReference type="InterPro" id="IPR005844">
    <property type="entry name" value="A-D-PHexomutase_a/b/a-I"/>
</dbReference>
<keyword evidence="8 11" id="KW-0460">Magnesium</keyword>
<evidence type="ECO:0000259" key="13">
    <source>
        <dbReference type="Pfam" id="PF02879"/>
    </source>
</evidence>
<comment type="subcellular location">
    <subcellularLocation>
        <location evidence="2">Cytoplasm</location>
    </subcellularLocation>
</comment>
<evidence type="ECO:0000256" key="11">
    <source>
        <dbReference type="RuleBase" id="RU004326"/>
    </source>
</evidence>
<dbReference type="InterPro" id="IPR016055">
    <property type="entry name" value="A-D-PHexomutase_a/b/a-I/II/III"/>
</dbReference>
<evidence type="ECO:0000313" key="16">
    <source>
        <dbReference type="Proteomes" id="UP001215712"/>
    </source>
</evidence>
<keyword evidence="5" id="KW-0313">Glucose metabolism</keyword>
<keyword evidence="9" id="KW-0413">Isomerase</keyword>
<evidence type="ECO:0008006" key="17">
    <source>
        <dbReference type="Google" id="ProtNLM"/>
    </source>
</evidence>
<evidence type="ECO:0000256" key="8">
    <source>
        <dbReference type="ARBA" id="ARBA00022842"/>
    </source>
</evidence>
<accession>A0AAD6MQS9</accession>
<evidence type="ECO:0000256" key="10">
    <source>
        <dbReference type="ARBA" id="ARBA00023277"/>
    </source>
</evidence>
<evidence type="ECO:0000256" key="4">
    <source>
        <dbReference type="ARBA" id="ARBA00022490"/>
    </source>
</evidence>
<comment type="similarity">
    <text evidence="3 11">Belongs to the phosphohexose mutase family.</text>
</comment>
<evidence type="ECO:0000256" key="7">
    <source>
        <dbReference type="ARBA" id="ARBA00022723"/>
    </source>
</evidence>
<evidence type="ECO:0000256" key="6">
    <source>
        <dbReference type="ARBA" id="ARBA00022553"/>
    </source>
</evidence>
<dbReference type="FunFam" id="3.40.120.10:FF:000035">
    <property type="entry name" value="Pgm3p"/>
    <property type="match status" value="1"/>
</dbReference>
<feature type="domain" description="Alpha-D-phosphohexomutase alpha/beta/alpha" evidence="13">
    <location>
        <begin position="218"/>
        <end position="317"/>
    </location>
</feature>
<reference evidence="15" key="2">
    <citation type="submission" date="2023-01" db="EMBL/GenBank/DDBJ databases">
        <authorList>
            <person name="Petersen C."/>
        </authorList>
    </citation>
    <scope>NUCLEOTIDE SEQUENCE</scope>
    <source>
        <strain evidence="15">IBT 17514</strain>
    </source>
</reference>
<evidence type="ECO:0000313" key="15">
    <source>
        <dbReference type="EMBL" id="KAJ5703911.1"/>
    </source>
</evidence>
<dbReference type="GO" id="GO:0006006">
    <property type="term" value="P:glucose metabolic process"/>
    <property type="evidence" value="ECO:0007669"/>
    <property type="project" value="UniProtKB-KW"/>
</dbReference>
<name>A0AAD6MQS9_9EURO</name>
<keyword evidence="4" id="KW-0963">Cytoplasm</keyword>
<evidence type="ECO:0000259" key="14">
    <source>
        <dbReference type="Pfam" id="PF02880"/>
    </source>
</evidence>
<dbReference type="CDD" id="cd05799">
    <property type="entry name" value="PGM2"/>
    <property type="match status" value="1"/>
</dbReference>
<evidence type="ECO:0000259" key="12">
    <source>
        <dbReference type="Pfam" id="PF02878"/>
    </source>
</evidence>
<feature type="domain" description="Alpha-D-phosphohexomutase alpha/beta/alpha" evidence="12">
    <location>
        <begin position="48"/>
        <end position="186"/>
    </location>
</feature>
<dbReference type="GO" id="GO:0000287">
    <property type="term" value="F:magnesium ion binding"/>
    <property type="evidence" value="ECO:0007669"/>
    <property type="project" value="InterPro"/>
</dbReference>
<dbReference type="GO" id="GO:0006166">
    <property type="term" value="P:purine ribonucleoside salvage"/>
    <property type="evidence" value="ECO:0007669"/>
    <property type="project" value="TreeGrafter"/>
</dbReference>
<protein>
    <recommendedName>
        <fullName evidence="17">Phosphoglucomutase</fullName>
    </recommendedName>
</protein>
<dbReference type="PROSITE" id="PS00710">
    <property type="entry name" value="PGM_PMM"/>
    <property type="match status" value="1"/>
</dbReference>
<keyword evidence="16" id="KW-1185">Reference proteome</keyword>
<dbReference type="Pfam" id="PF02878">
    <property type="entry name" value="PGM_PMM_I"/>
    <property type="match status" value="1"/>
</dbReference>
<evidence type="ECO:0000256" key="5">
    <source>
        <dbReference type="ARBA" id="ARBA00022526"/>
    </source>
</evidence>
<comment type="caution">
    <text evidence="15">The sequence shown here is derived from an EMBL/GenBank/DDBJ whole genome shotgun (WGS) entry which is preliminary data.</text>
</comment>
<comment type="cofactor">
    <cofactor evidence="1">
        <name>Mg(2+)</name>
        <dbReference type="ChEBI" id="CHEBI:18420"/>
    </cofactor>
</comment>